<dbReference type="InterPro" id="IPR000620">
    <property type="entry name" value="EamA_dom"/>
</dbReference>
<dbReference type="STRING" id="1479485.DA73_0226580"/>
<dbReference type="PANTHER" id="PTHR22911">
    <property type="entry name" value="ACYL-MALONYL CONDENSING ENZYME-RELATED"/>
    <property type="match status" value="1"/>
</dbReference>
<gene>
    <name evidence="7" type="ORF">DA73_0226580</name>
    <name evidence="6" type="ORF">DA73_0400010570</name>
</gene>
<feature type="transmembrane region" description="Helical" evidence="4">
    <location>
        <begin position="398"/>
        <end position="420"/>
    </location>
</feature>
<keyword evidence="4" id="KW-1133">Transmembrane helix</keyword>
<name>A0A0C1QRV9_9CYAN</name>
<evidence type="ECO:0000313" key="8">
    <source>
        <dbReference type="Proteomes" id="UP000029738"/>
    </source>
</evidence>
<dbReference type="SUPFAM" id="SSF103481">
    <property type="entry name" value="Multidrug resistance efflux transporter EmrE"/>
    <property type="match status" value="2"/>
</dbReference>
<dbReference type="EMBL" id="JHEG04000001">
    <property type="protein sequence ID" value="KAF3885866.1"/>
    <property type="molecule type" value="Genomic_DNA"/>
</dbReference>
<accession>A0A0C1QRV9</accession>
<feature type="domain" description="EamA" evidence="5">
    <location>
        <begin position="483"/>
        <end position="618"/>
    </location>
</feature>
<organism evidence="7">
    <name type="scientific">Tolypothrix bouteillei VB521301</name>
    <dbReference type="NCBI Taxonomy" id="1479485"/>
    <lineage>
        <taxon>Bacteria</taxon>
        <taxon>Bacillati</taxon>
        <taxon>Cyanobacteriota</taxon>
        <taxon>Cyanophyceae</taxon>
        <taxon>Nostocales</taxon>
        <taxon>Tolypothrichaceae</taxon>
        <taxon>Tolypothrix</taxon>
    </lineage>
</organism>
<evidence type="ECO:0000256" key="3">
    <source>
        <dbReference type="SAM" id="MobiDB-lite"/>
    </source>
</evidence>
<feature type="compositionally biased region" description="Polar residues" evidence="3">
    <location>
        <begin position="241"/>
        <end position="257"/>
    </location>
</feature>
<evidence type="ECO:0000256" key="4">
    <source>
        <dbReference type="SAM" id="Phobius"/>
    </source>
</evidence>
<keyword evidence="4" id="KW-0472">Membrane</keyword>
<keyword evidence="8" id="KW-1185">Reference proteome</keyword>
<dbReference type="GO" id="GO:0016020">
    <property type="term" value="C:membrane"/>
    <property type="evidence" value="ECO:0007669"/>
    <property type="project" value="InterPro"/>
</dbReference>
<feature type="transmembrane region" description="Helical" evidence="4">
    <location>
        <begin position="346"/>
        <end position="371"/>
    </location>
</feature>
<evidence type="ECO:0000256" key="2">
    <source>
        <dbReference type="SAM" id="Coils"/>
    </source>
</evidence>
<dbReference type="Pfam" id="PF00892">
    <property type="entry name" value="EamA"/>
    <property type="match status" value="1"/>
</dbReference>
<feature type="region of interest" description="Disordered" evidence="3">
    <location>
        <begin position="241"/>
        <end position="287"/>
    </location>
</feature>
<dbReference type="EMBL" id="JHEG02000058">
    <property type="protein sequence ID" value="KIE08209.1"/>
    <property type="molecule type" value="Genomic_DNA"/>
</dbReference>
<feature type="region of interest" description="Disordered" evidence="3">
    <location>
        <begin position="118"/>
        <end position="137"/>
    </location>
</feature>
<reference evidence="7" key="1">
    <citation type="journal article" date="2015" name="Genome Announc.">
        <title>Draft Genome Sequence of Tolypothrix boutellei Strain VB521301.</title>
        <authorList>
            <person name="Chandrababunaidu M.M."/>
            <person name="Singh D."/>
            <person name="Sen D."/>
            <person name="Bhan S."/>
            <person name="Das S."/>
            <person name="Gupta A."/>
            <person name="Adhikary S.P."/>
            <person name="Tripathy S."/>
        </authorList>
    </citation>
    <scope>NUCLEOTIDE SEQUENCE</scope>
    <source>
        <strain evidence="7">VB521301</strain>
    </source>
</reference>
<protein>
    <submittedName>
        <fullName evidence="6">EamA family transporter</fullName>
    </submittedName>
    <submittedName>
        <fullName evidence="7">Membrane protein</fullName>
    </submittedName>
</protein>
<feature type="compositionally biased region" description="Low complexity" evidence="3">
    <location>
        <begin position="118"/>
        <end position="135"/>
    </location>
</feature>
<comment type="similarity">
    <text evidence="1">Belongs to the EamA transporter family.</text>
</comment>
<dbReference type="InterPro" id="IPR037185">
    <property type="entry name" value="EmrE-like"/>
</dbReference>
<keyword evidence="2" id="KW-0175">Coiled coil</keyword>
<feature type="transmembrane region" description="Helical" evidence="4">
    <location>
        <begin position="426"/>
        <end position="447"/>
    </location>
</feature>
<dbReference type="PANTHER" id="PTHR22911:SF137">
    <property type="entry name" value="SOLUTE CARRIER FAMILY 35 MEMBER G2-RELATED"/>
    <property type="match status" value="1"/>
</dbReference>
<comment type="caution">
    <text evidence="7">The sequence shown here is derived from an EMBL/GenBank/DDBJ whole genome shotgun (WGS) entry which is preliminary data.</text>
</comment>
<feature type="transmembrane region" description="Helical" evidence="4">
    <location>
        <begin position="482"/>
        <end position="501"/>
    </location>
</feature>
<feature type="transmembrane region" description="Helical" evidence="4">
    <location>
        <begin position="546"/>
        <end position="568"/>
    </location>
</feature>
<evidence type="ECO:0000259" key="5">
    <source>
        <dbReference type="Pfam" id="PF00892"/>
    </source>
</evidence>
<dbReference type="RefSeq" id="WP_038079179.1">
    <property type="nucleotide sequence ID" value="NZ_JHEG04000001.1"/>
</dbReference>
<dbReference type="Proteomes" id="UP000029738">
    <property type="component" value="Unassembled WGS sequence"/>
</dbReference>
<keyword evidence="4" id="KW-0812">Transmembrane</keyword>
<sequence>MGRFERRPDNLRGKGDPYGSAESAIRAITEELQIIQRGVLKSLQEDVKRLQADKERLTKDIQDLQEEKGQLLQEQEISQQQALIRQLSQVLASHISLQLQSSLETLVNQAVQNASQTVTSQETTATPTSNTTEQSNPNTFKLLNSLDNALISTFNSLQQDLKNYQSSLSQQLSRMHDQQKQGETILTELVDRLRQELQTTSGDTAPVLQETAASDDEPSLPQPQVYVEAPTKLQLDVNPPQETVFPTSAISNENSTTEAVTSSEPEPVEPASPPSVTKASPEEPTAPKESLFRQIGISSLPAIGIVLIVLSTVTSSLYNVAIKVIFNPGSQIFGVFDVQSLLYPNLGNSLLLLMLRMLVVVPLMMLLAPILHPRVWHDIQFLLDSLGKNSNHPTAKRAFILALVSGCFLFLSQLFIYLAIGQVPTGMAIALFFVYPVLSGLFTWVLFRDRLSLFSIGAFASIGLGELLVLVGAVSIGTGNPSLGSIAAIASGITFAFYIVLSRICATKVHPVTFTLINFATMMVLSVVGLLLPLPTDWSLQINPTILLELVLSAFLLGVLTLCIFLLNNFGVRKIGASRSAIISAIVPVLTAILAGFIIQETLGIEQVLGVLLVTCGTGALCLEKVRNFIKPSKSTN</sequence>
<feature type="transmembrane region" description="Helical" evidence="4">
    <location>
        <begin position="300"/>
        <end position="326"/>
    </location>
</feature>
<dbReference type="OrthoDB" id="517612at2"/>
<evidence type="ECO:0000313" key="6">
    <source>
        <dbReference type="EMBL" id="KAF3885866.1"/>
    </source>
</evidence>
<feature type="transmembrane region" description="Helical" evidence="4">
    <location>
        <begin position="454"/>
        <end position="476"/>
    </location>
</feature>
<dbReference type="AlphaFoldDB" id="A0A0C1QRV9"/>
<feature type="coiled-coil region" evidence="2">
    <location>
        <begin position="40"/>
        <end position="81"/>
    </location>
</feature>
<proteinExistence type="inferred from homology"/>
<evidence type="ECO:0000256" key="1">
    <source>
        <dbReference type="ARBA" id="ARBA00007362"/>
    </source>
</evidence>
<evidence type="ECO:0000313" key="7">
    <source>
        <dbReference type="EMBL" id="KIE08209.1"/>
    </source>
</evidence>
<feature type="transmembrane region" description="Helical" evidence="4">
    <location>
        <begin position="605"/>
        <end position="623"/>
    </location>
</feature>
<feature type="transmembrane region" description="Helical" evidence="4">
    <location>
        <begin position="580"/>
        <end position="599"/>
    </location>
</feature>
<reference evidence="6" key="2">
    <citation type="submission" date="2019-11" db="EMBL/GenBank/DDBJ databases">
        <title>Improved Assembly of Tolypothrix boutellei genome.</title>
        <authorList>
            <person name="Sarangi A.N."/>
            <person name="Mukherjee M."/>
            <person name="Ghosh S."/>
            <person name="Singh D."/>
            <person name="Das A."/>
            <person name="Kant S."/>
            <person name="Prusty A."/>
            <person name="Tripathy S."/>
        </authorList>
    </citation>
    <scope>NUCLEOTIDE SEQUENCE</scope>
    <source>
        <strain evidence="6">VB521301</strain>
    </source>
</reference>
<feature type="transmembrane region" description="Helical" evidence="4">
    <location>
        <begin position="513"/>
        <end position="534"/>
    </location>
</feature>